<dbReference type="AlphaFoldDB" id="A0A5J4SXQ2"/>
<proteinExistence type="predicted"/>
<dbReference type="EMBL" id="SNRY01000031">
    <property type="protein sequence ID" value="KAA6350242.1"/>
    <property type="molecule type" value="Genomic_DNA"/>
</dbReference>
<keyword evidence="1" id="KW-1133">Transmembrane helix</keyword>
<keyword evidence="1" id="KW-0812">Transmembrane</keyword>
<dbReference type="SUPFAM" id="SSF103491">
    <property type="entry name" value="Preprotein translocase SecY subunit"/>
    <property type="match status" value="1"/>
</dbReference>
<evidence type="ECO:0000256" key="1">
    <source>
        <dbReference type="SAM" id="Phobius"/>
    </source>
</evidence>
<dbReference type="Pfam" id="PF00344">
    <property type="entry name" value="SecY"/>
    <property type="match status" value="1"/>
</dbReference>
<evidence type="ECO:0000313" key="3">
    <source>
        <dbReference type="EMBL" id="KAA6350251.1"/>
    </source>
</evidence>
<feature type="transmembrane region" description="Helical" evidence="1">
    <location>
        <begin position="50"/>
        <end position="71"/>
    </location>
</feature>
<reference evidence="3" key="1">
    <citation type="submission" date="2019-03" db="EMBL/GenBank/DDBJ databases">
        <title>Single cell metagenomics reveals metabolic interactions within the superorganism composed of flagellate Streblomastix strix and complex community of Bacteroidetes bacteria on its surface.</title>
        <authorList>
            <person name="Treitli S.C."/>
            <person name="Kolisko M."/>
            <person name="Husnik F."/>
            <person name="Keeling P."/>
            <person name="Hampl V."/>
        </authorList>
    </citation>
    <scope>NUCLEOTIDE SEQUENCE</scope>
    <source>
        <strain evidence="3">STM</strain>
    </source>
</reference>
<protein>
    <submittedName>
        <fullName evidence="3">Protein translocase subunit SecY</fullName>
    </submittedName>
</protein>
<dbReference type="EMBL" id="SNRY01000031">
    <property type="protein sequence ID" value="KAA6350251.1"/>
    <property type="molecule type" value="Genomic_DNA"/>
</dbReference>
<dbReference type="InterPro" id="IPR002208">
    <property type="entry name" value="SecY/SEC61-alpha"/>
</dbReference>
<dbReference type="Gene3D" id="1.10.3370.10">
    <property type="entry name" value="SecY subunit domain"/>
    <property type="match status" value="1"/>
</dbReference>
<gene>
    <name evidence="2" type="ORF">EZS27_002359</name>
    <name evidence="3" type="ORF">EZS27_002368</name>
</gene>
<dbReference type="InterPro" id="IPR023201">
    <property type="entry name" value="SecY_dom_sf"/>
</dbReference>
<sequence>MIIAFTYFYTAITINPTQMAEDMKRNNGFIPGIKPGKGTAEYIDVIMSRITLPGSFFLALIAILPAFAKYFGVQVGFAQFFGGTSLLILVGVVLDTLQQIESHLLMRHYDGLLKSGRIRGRSGKY</sequence>
<organism evidence="3">
    <name type="scientific">termite gut metagenome</name>
    <dbReference type="NCBI Taxonomy" id="433724"/>
    <lineage>
        <taxon>unclassified sequences</taxon>
        <taxon>metagenomes</taxon>
        <taxon>organismal metagenomes</taxon>
    </lineage>
</organism>
<comment type="caution">
    <text evidence="3">The sequence shown here is derived from an EMBL/GenBank/DDBJ whole genome shotgun (WGS) entry which is preliminary data.</text>
</comment>
<name>A0A5J4SXQ2_9ZZZZ</name>
<keyword evidence="1" id="KW-0472">Membrane</keyword>
<dbReference type="GO" id="GO:0015031">
    <property type="term" value="P:protein transport"/>
    <property type="evidence" value="ECO:0007669"/>
    <property type="project" value="InterPro"/>
</dbReference>
<dbReference type="PRINTS" id="PR00303">
    <property type="entry name" value="SECYTRNLCASE"/>
</dbReference>
<accession>A0A5J4SXQ2</accession>
<evidence type="ECO:0000313" key="2">
    <source>
        <dbReference type="EMBL" id="KAA6350242.1"/>
    </source>
</evidence>
<feature type="transmembrane region" description="Helical" evidence="1">
    <location>
        <begin position="77"/>
        <end position="97"/>
    </location>
</feature>
<dbReference type="GO" id="GO:0016020">
    <property type="term" value="C:membrane"/>
    <property type="evidence" value="ECO:0007669"/>
    <property type="project" value="InterPro"/>
</dbReference>